<reference evidence="1" key="1">
    <citation type="submission" date="2016-05" db="EMBL/GenBank/DDBJ databases">
        <authorList>
            <person name="Lavstsen T."/>
            <person name="Jespersen J.S."/>
        </authorList>
    </citation>
    <scope>NUCLEOTIDE SEQUENCE</scope>
    <source>
        <tissue evidence="1">Brain</tissue>
    </source>
</reference>
<feature type="non-terminal residue" evidence="1">
    <location>
        <position position="1"/>
    </location>
</feature>
<protein>
    <submittedName>
        <fullName evidence="1">Fibroblast growth factor receptor-like 1</fullName>
    </submittedName>
</protein>
<keyword evidence="1" id="KW-0675">Receptor</keyword>
<evidence type="ECO:0000313" key="1">
    <source>
        <dbReference type="EMBL" id="SBR84846.1"/>
    </source>
</evidence>
<sequence length="44" mass="5248">VDKRAVFMLLLRFSSRLKHFSGNADHYVTFFHPTRMFLFTGDIK</sequence>
<organism evidence="1">
    <name type="scientific">Nothobranchius rachovii</name>
    <name type="common">bluefin notho</name>
    <dbReference type="NCBI Taxonomy" id="451742"/>
    <lineage>
        <taxon>Eukaryota</taxon>
        <taxon>Metazoa</taxon>
        <taxon>Chordata</taxon>
        <taxon>Craniata</taxon>
        <taxon>Vertebrata</taxon>
        <taxon>Euteleostomi</taxon>
        <taxon>Actinopterygii</taxon>
        <taxon>Neopterygii</taxon>
        <taxon>Teleostei</taxon>
        <taxon>Neoteleostei</taxon>
        <taxon>Acanthomorphata</taxon>
        <taxon>Ovalentaria</taxon>
        <taxon>Atherinomorphae</taxon>
        <taxon>Cyprinodontiformes</taxon>
        <taxon>Nothobranchiidae</taxon>
        <taxon>Nothobranchius</taxon>
    </lineage>
</organism>
<dbReference type="EMBL" id="HAEI01003500">
    <property type="protein sequence ID" value="SBR84846.1"/>
    <property type="molecule type" value="Transcribed_RNA"/>
</dbReference>
<name>A0A1A8PUA3_9TELE</name>
<accession>A0A1A8PUA3</accession>
<dbReference type="AlphaFoldDB" id="A0A1A8PUA3"/>
<proteinExistence type="predicted"/>
<reference evidence="1" key="2">
    <citation type="submission" date="2016-06" db="EMBL/GenBank/DDBJ databases">
        <title>The genome of a short-lived fish provides insights into sex chromosome evolution and the genetic control of aging.</title>
        <authorList>
            <person name="Reichwald K."/>
            <person name="Felder M."/>
            <person name="Petzold A."/>
            <person name="Koch P."/>
            <person name="Groth M."/>
            <person name="Platzer M."/>
        </authorList>
    </citation>
    <scope>NUCLEOTIDE SEQUENCE</scope>
    <source>
        <tissue evidence="1">Brain</tissue>
    </source>
</reference>
<gene>
    <name evidence="1" type="primary">FGFRL1</name>
</gene>